<reference evidence="8 9" key="1">
    <citation type="submission" date="2021-01" db="EMBL/GenBank/DDBJ databases">
        <title>Genomic Encyclopedia of Type Strains, Phase IV (KMG-IV): sequencing the most valuable type-strain genomes for metagenomic binning, comparative biology and taxonomic classification.</title>
        <authorList>
            <person name="Goeker M."/>
        </authorList>
    </citation>
    <scope>NUCLEOTIDE SEQUENCE [LARGE SCALE GENOMIC DNA]</scope>
    <source>
        <strain evidence="8 9">DSM 24834</strain>
    </source>
</reference>
<dbReference type="EC" id="1.4.3.5" evidence="8"/>
<dbReference type="PANTHER" id="PTHR10851:SF0">
    <property type="entry name" value="PYRIDOXINE-5'-PHOSPHATE OXIDASE"/>
    <property type="match status" value="1"/>
</dbReference>
<evidence type="ECO:0000256" key="2">
    <source>
        <dbReference type="ARBA" id="ARBA00007301"/>
    </source>
</evidence>
<evidence type="ECO:0000256" key="4">
    <source>
        <dbReference type="ARBA" id="ARBA00022643"/>
    </source>
</evidence>
<comment type="caution">
    <text evidence="8">The sequence shown here is derived from an EMBL/GenBank/DDBJ whole genome shotgun (WGS) entry which is preliminary data.</text>
</comment>
<dbReference type="Pfam" id="PF01243">
    <property type="entry name" value="PNPOx_N"/>
    <property type="match status" value="1"/>
</dbReference>
<dbReference type="Pfam" id="PF10590">
    <property type="entry name" value="PNP_phzG_C"/>
    <property type="match status" value="1"/>
</dbReference>
<name>A0ABS2N9M6_9BACI</name>
<keyword evidence="5 8" id="KW-0560">Oxidoreductase</keyword>
<dbReference type="InterPro" id="IPR011576">
    <property type="entry name" value="Pyridox_Oxase_N"/>
</dbReference>
<organism evidence="8 9">
    <name type="scientific">Rossellomorea pakistanensis</name>
    <dbReference type="NCBI Taxonomy" id="992288"/>
    <lineage>
        <taxon>Bacteria</taxon>
        <taxon>Bacillati</taxon>
        <taxon>Bacillota</taxon>
        <taxon>Bacilli</taxon>
        <taxon>Bacillales</taxon>
        <taxon>Bacillaceae</taxon>
        <taxon>Rossellomorea</taxon>
    </lineage>
</organism>
<comment type="cofactor">
    <cofactor evidence="1">
        <name>FMN</name>
        <dbReference type="ChEBI" id="CHEBI:58210"/>
    </cofactor>
</comment>
<dbReference type="InterPro" id="IPR012349">
    <property type="entry name" value="Split_barrel_FMN-bd"/>
</dbReference>
<dbReference type="GO" id="GO:0004733">
    <property type="term" value="F:pyridoxamine phosphate oxidase activity"/>
    <property type="evidence" value="ECO:0007669"/>
    <property type="project" value="UniProtKB-EC"/>
</dbReference>
<dbReference type="NCBIfam" id="NF004231">
    <property type="entry name" value="PRK05679.1"/>
    <property type="match status" value="1"/>
</dbReference>
<dbReference type="Proteomes" id="UP001646157">
    <property type="component" value="Unassembled WGS sequence"/>
</dbReference>
<accession>A0ABS2N9M6</accession>
<feature type="domain" description="Pyridoxamine 5'-phosphate oxidase N-terminal" evidence="6">
    <location>
        <begin position="41"/>
        <end position="161"/>
    </location>
</feature>
<evidence type="ECO:0000259" key="7">
    <source>
        <dbReference type="Pfam" id="PF10590"/>
    </source>
</evidence>
<keyword evidence="4" id="KW-0288">FMN</keyword>
<evidence type="ECO:0000256" key="1">
    <source>
        <dbReference type="ARBA" id="ARBA00001917"/>
    </source>
</evidence>
<dbReference type="SUPFAM" id="SSF50475">
    <property type="entry name" value="FMN-binding split barrel"/>
    <property type="match status" value="1"/>
</dbReference>
<dbReference type="PANTHER" id="PTHR10851">
    <property type="entry name" value="PYRIDOXINE-5-PHOSPHATE OXIDASE"/>
    <property type="match status" value="1"/>
</dbReference>
<dbReference type="PIRSF" id="PIRSF000190">
    <property type="entry name" value="Pyd_amn-ph_oxd"/>
    <property type="match status" value="1"/>
</dbReference>
<evidence type="ECO:0000313" key="9">
    <source>
        <dbReference type="Proteomes" id="UP001646157"/>
    </source>
</evidence>
<keyword evidence="3" id="KW-0285">Flavoprotein</keyword>
<protein>
    <submittedName>
        <fullName evidence="8">Pyridoxamine 5'-phosphate oxidase</fullName>
        <ecNumber evidence="8">1.4.3.5</ecNumber>
    </submittedName>
</protein>
<proteinExistence type="inferred from homology"/>
<comment type="similarity">
    <text evidence="2">Belongs to the pyridoxamine 5'-phosphate oxidase family.</text>
</comment>
<dbReference type="RefSeq" id="WP_205168617.1">
    <property type="nucleotide sequence ID" value="NZ_JAFBDZ010000001.1"/>
</dbReference>
<keyword evidence="9" id="KW-1185">Reference proteome</keyword>
<feature type="domain" description="Pyridoxine 5'-phosphate oxidase dimerisation C-terminal" evidence="7">
    <location>
        <begin position="177"/>
        <end position="217"/>
    </location>
</feature>
<evidence type="ECO:0000313" key="8">
    <source>
        <dbReference type="EMBL" id="MBM7584464.1"/>
    </source>
</evidence>
<gene>
    <name evidence="8" type="ORF">JOC86_001001</name>
</gene>
<evidence type="ECO:0000256" key="3">
    <source>
        <dbReference type="ARBA" id="ARBA00022630"/>
    </source>
</evidence>
<dbReference type="EMBL" id="JAFBDZ010000001">
    <property type="protein sequence ID" value="MBM7584464.1"/>
    <property type="molecule type" value="Genomic_DNA"/>
</dbReference>
<evidence type="ECO:0000256" key="5">
    <source>
        <dbReference type="ARBA" id="ARBA00023002"/>
    </source>
</evidence>
<evidence type="ECO:0000259" key="6">
    <source>
        <dbReference type="Pfam" id="PF01243"/>
    </source>
</evidence>
<dbReference type="InterPro" id="IPR019576">
    <property type="entry name" value="Pyridoxamine_oxidase_dimer_C"/>
</dbReference>
<dbReference type="InterPro" id="IPR000659">
    <property type="entry name" value="Pyridox_Oxase"/>
</dbReference>
<dbReference type="Gene3D" id="2.30.110.10">
    <property type="entry name" value="Electron Transport, Fmn-binding Protein, Chain A"/>
    <property type="match status" value="1"/>
</dbReference>
<sequence length="217" mass="25214">MKKIRKTLRNLPSLEGPLPEFNTKETPNNPVDLFIDWLTFAIKNEIKEPHSMTLSTVDVEGQPDARVLILKNVDDYGWYFASSSNSQKGSQLEHNSKAALTFYWSDVGRQIRIKGNVIRMGEAESKQDFLLRSEGARAASLVGNQSKPLKDSDEFDLAYKEQRKRLNLDSDPVSPYWTLYRLEAMQVEFWQGHPERNHTRLLYRLQQNSWQKSLLWP</sequence>